<proteinExistence type="predicted"/>
<keyword evidence="1" id="KW-0805">Transcription regulation</keyword>
<dbReference type="AlphaFoldDB" id="A0A7X1KAY5"/>
<evidence type="ECO:0000256" key="3">
    <source>
        <dbReference type="ARBA" id="ARBA00023163"/>
    </source>
</evidence>
<dbReference type="Proteomes" id="UP000520156">
    <property type="component" value="Unassembled WGS sequence"/>
</dbReference>
<gene>
    <name evidence="6" type="ORF">H7F49_02210</name>
</gene>
<dbReference type="InterPro" id="IPR000524">
    <property type="entry name" value="Tscrpt_reg_HTH_GntR"/>
</dbReference>
<evidence type="ECO:0000256" key="4">
    <source>
        <dbReference type="SAM" id="Coils"/>
    </source>
</evidence>
<comment type="caution">
    <text evidence="6">The sequence shown here is derived from an EMBL/GenBank/DDBJ whole genome shotgun (WGS) entry which is preliminary data.</text>
</comment>
<evidence type="ECO:0000313" key="7">
    <source>
        <dbReference type="Proteomes" id="UP000520156"/>
    </source>
</evidence>
<dbReference type="GO" id="GO:0003677">
    <property type="term" value="F:DNA binding"/>
    <property type="evidence" value="ECO:0007669"/>
    <property type="project" value="UniProtKB-KW"/>
</dbReference>
<keyword evidence="3" id="KW-0804">Transcription</keyword>
<accession>A0A7X1KAY5</accession>
<evidence type="ECO:0000259" key="5">
    <source>
        <dbReference type="PROSITE" id="PS50949"/>
    </source>
</evidence>
<reference evidence="6 7" key="1">
    <citation type="submission" date="2020-08" db="EMBL/GenBank/DDBJ databases">
        <title>The genome sequence of Novosphingobium flavum 4Y4.</title>
        <authorList>
            <person name="Liu Y."/>
        </authorList>
    </citation>
    <scope>NUCLEOTIDE SEQUENCE [LARGE SCALE GENOMIC DNA]</scope>
    <source>
        <strain evidence="6 7">4Y4</strain>
    </source>
</reference>
<dbReference type="InterPro" id="IPR036390">
    <property type="entry name" value="WH_DNA-bd_sf"/>
</dbReference>
<dbReference type="SUPFAM" id="SSF46785">
    <property type="entry name" value="Winged helix' DNA-binding domain"/>
    <property type="match status" value="2"/>
</dbReference>
<dbReference type="Pfam" id="PF00392">
    <property type="entry name" value="GntR"/>
    <property type="match status" value="1"/>
</dbReference>
<feature type="coiled-coil region" evidence="4">
    <location>
        <begin position="422"/>
        <end position="449"/>
    </location>
</feature>
<evidence type="ECO:0000256" key="1">
    <source>
        <dbReference type="ARBA" id="ARBA00023015"/>
    </source>
</evidence>
<keyword evidence="4" id="KW-0175">Coiled coil</keyword>
<feature type="domain" description="HTH gntR-type" evidence="5">
    <location>
        <begin position="31"/>
        <end position="101"/>
    </location>
</feature>
<dbReference type="GO" id="GO:0003700">
    <property type="term" value="F:DNA-binding transcription factor activity"/>
    <property type="evidence" value="ECO:0007669"/>
    <property type="project" value="InterPro"/>
</dbReference>
<dbReference type="EMBL" id="JACLAU010000002">
    <property type="protein sequence ID" value="MBC2650512.1"/>
    <property type="molecule type" value="Genomic_DNA"/>
</dbReference>
<keyword evidence="2" id="KW-0238">DNA-binding</keyword>
<dbReference type="RefSeq" id="WP_185681946.1">
    <property type="nucleotide sequence ID" value="NZ_JACLAU010000002.1"/>
</dbReference>
<sequence>MEKSHLIETEPVTGNIDEFYEFVSGESRLAANAPGHTAWEMESLTALLGWPVGEVIGREAELREQFGVSRETFREALRIVESRGSLRMRRGWAGGLSVERPQVESVATAFAAFLSANGITQSQVKRGAWALDRMLIERLKQRRGPFPMPVKGEAVREWLARAADETLLSVYARALGRLSLTEETVGEVASTLAVAGQIAAALSCHDYGAALRLLSLAPIEHSNACEEPSRGTSARAANVAMRIIRQNANAHSASLGSEAVLRTKFDPSRAVIRQAVRILQDLDVLEARKGRGGGYELKQPSAVGVIRQFFPLLASEHRTPAGLVDLMWDINAVNLRQAAVSLFAMEPAEQATECRGLQELIDHNAEPQRFILLQQAFARLADSPMLDTLALCVVSYQIRMGGTPTQVPTQEHYRARETDIVRALIARDAGRAEQTLRQLQAEITEIALQGKGISMPISSLVVRSGRSVTSV</sequence>
<protein>
    <submittedName>
        <fullName evidence="6">GntR family transcriptional regulator</fullName>
    </submittedName>
</protein>
<name>A0A7X1KAY5_9SPHN</name>
<organism evidence="6 7">
    <name type="scientific">Novosphingobium aerophilum</name>
    <dbReference type="NCBI Taxonomy" id="2839843"/>
    <lineage>
        <taxon>Bacteria</taxon>
        <taxon>Pseudomonadati</taxon>
        <taxon>Pseudomonadota</taxon>
        <taxon>Alphaproteobacteria</taxon>
        <taxon>Sphingomonadales</taxon>
        <taxon>Sphingomonadaceae</taxon>
        <taxon>Novosphingobium</taxon>
    </lineage>
</organism>
<dbReference type="InterPro" id="IPR036388">
    <property type="entry name" value="WH-like_DNA-bd_sf"/>
</dbReference>
<dbReference type="InterPro" id="IPR050679">
    <property type="entry name" value="Bact_HTH_transcr_reg"/>
</dbReference>
<dbReference type="Gene3D" id="1.10.10.10">
    <property type="entry name" value="Winged helix-like DNA-binding domain superfamily/Winged helix DNA-binding domain"/>
    <property type="match status" value="2"/>
</dbReference>
<keyword evidence="7" id="KW-1185">Reference proteome</keyword>
<dbReference type="PROSITE" id="PS50949">
    <property type="entry name" value="HTH_GNTR"/>
    <property type="match status" value="1"/>
</dbReference>
<evidence type="ECO:0000256" key="2">
    <source>
        <dbReference type="ARBA" id="ARBA00023125"/>
    </source>
</evidence>
<evidence type="ECO:0000313" key="6">
    <source>
        <dbReference type="EMBL" id="MBC2650512.1"/>
    </source>
</evidence>
<dbReference type="PANTHER" id="PTHR44846:SF16">
    <property type="entry name" value="TRANSCRIPTIONAL REGULATOR PHNF-RELATED"/>
    <property type="match status" value="1"/>
</dbReference>
<dbReference type="PANTHER" id="PTHR44846">
    <property type="entry name" value="MANNOSYL-D-GLYCERATE TRANSPORT/METABOLISM SYSTEM REPRESSOR MNGR-RELATED"/>
    <property type="match status" value="1"/>
</dbReference>